<dbReference type="InterPro" id="IPR036910">
    <property type="entry name" value="HMG_box_dom_sf"/>
</dbReference>
<feature type="region of interest" description="Disordered" evidence="2">
    <location>
        <begin position="1"/>
        <end position="89"/>
    </location>
</feature>
<keyword evidence="1" id="KW-0238">DNA-binding</keyword>
<gene>
    <name evidence="3" type="ORF">PACLA_8A064442</name>
</gene>
<dbReference type="Pfam" id="PF00505">
    <property type="entry name" value="HMG_box"/>
    <property type="match status" value="2"/>
</dbReference>
<evidence type="ECO:0000313" key="4">
    <source>
        <dbReference type="Proteomes" id="UP001152795"/>
    </source>
</evidence>
<sequence>MDVSKKRSGESVKSGSPKKQRTTKKPAPSAKGKKDPSKPKRPKTAYLHFMDDFRAQRKNDVKNGEEKSTKIGDVAKDGGAAWAKLSDKEKQPYVDKYQKEKVGYDEKVKLLKPAKDQNKPKRPMTSFLFFLEEFREVKKAEGLTGPGVSKQAGEEWRSISDDKKKKYLDMQEKAKAKFDEEMKEYLAKYPAPPPQKKVKKTKAKVQEVSESEEDEEEEEEEDDDDEEEDDDDEESD</sequence>
<dbReference type="Proteomes" id="UP001152795">
    <property type="component" value="Unassembled WGS sequence"/>
</dbReference>
<feature type="compositionally biased region" description="Basic and acidic residues" evidence="2">
    <location>
        <begin position="49"/>
        <end position="76"/>
    </location>
</feature>
<reference evidence="3" key="1">
    <citation type="submission" date="2020-04" db="EMBL/GenBank/DDBJ databases">
        <authorList>
            <person name="Alioto T."/>
            <person name="Alioto T."/>
            <person name="Gomez Garrido J."/>
        </authorList>
    </citation>
    <scope>NUCLEOTIDE SEQUENCE</scope>
    <source>
        <strain evidence="3">A484AB</strain>
    </source>
</reference>
<dbReference type="InterPro" id="IPR009071">
    <property type="entry name" value="HMG_box_dom"/>
</dbReference>
<dbReference type="SMART" id="SM00398">
    <property type="entry name" value="HMG"/>
    <property type="match status" value="2"/>
</dbReference>
<feature type="region of interest" description="Disordered" evidence="2">
    <location>
        <begin position="186"/>
        <end position="236"/>
    </location>
</feature>
<dbReference type="InterPro" id="IPR050342">
    <property type="entry name" value="HMGB"/>
</dbReference>
<comment type="caution">
    <text evidence="3">The sequence shown here is derived from an EMBL/GenBank/DDBJ whole genome shotgun (WGS) entry which is preliminary data.</text>
</comment>
<evidence type="ECO:0000256" key="2">
    <source>
        <dbReference type="SAM" id="MobiDB-lite"/>
    </source>
</evidence>
<dbReference type="GO" id="GO:0005634">
    <property type="term" value="C:nucleus"/>
    <property type="evidence" value="ECO:0007669"/>
    <property type="project" value="UniProtKB-UniRule"/>
</dbReference>
<dbReference type="EMBL" id="CACRXK020001293">
    <property type="protein sequence ID" value="CAB3988216.1"/>
    <property type="molecule type" value="Genomic_DNA"/>
</dbReference>
<dbReference type="PANTHER" id="PTHR48112:SF22">
    <property type="entry name" value="MITOCHONDRIAL TRANSCRIPTION FACTOR A, ISOFORM B"/>
    <property type="match status" value="1"/>
</dbReference>
<feature type="region of interest" description="Disordered" evidence="2">
    <location>
        <begin position="142"/>
        <end position="165"/>
    </location>
</feature>
<protein>
    <submittedName>
        <fullName evidence="3">Uncharacterized protein</fullName>
    </submittedName>
</protein>
<accession>A0A7D9HNP1</accession>
<dbReference type="GO" id="GO:0003677">
    <property type="term" value="F:DNA binding"/>
    <property type="evidence" value="ECO:0007669"/>
    <property type="project" value="UniProtKB-UniRule"/>
</dbReference>
<feature type="compositionally biased region" description="Basic and acidic residues" evidence="2">
    <location>
        <begin position="152"/>
        <end position="165"/>
    </location>
</feature>
<organism evidence="3 4">
    <name type="scientific">Paramuricea clavata</name>
    <name type="common">Red gorgonian</name>
    <name type="synonym">Violescent sea-whip</name>
    <dbReference type="NCBI Taxonomy" id="317549"/>
    <lineage>
        <taxon>Eukaryota</taxon>
        <taxon>Metazoa</taxon>
        <taxon>Cnidaria</taxon>
        <taxon>Anthozoa</taxon>
        <taxon>Octocorallia</taxon>
        <taxon>Malacalcyonacea</taxon>
        <taxon>Plexauridae</taxon>
        <taxon>Paramuricea</taxon>
    </lineage>
</organism>
<dbReference type="SUPFAM" id="SSF47095">
    <property type="entry name" value="HMG-box"/>
    <property type="match status" value="2"/>
</dbReference>
<dbReference type="AlphaFoldDB" id="A0A7D9HNP1"/>
<dbReference type="PROSITE" id="PS50118">
    <property type="entry name" value="HMG_BOX_2"/>
    <property type="match status" value="2"/>
</dbReference>
<proteinExistence type="predicted"/>
<name>A0A7D9HNP1_PARCT</name>
<dbReference type="PANTHER" id="PTHR48112">
    <property type="entry name" value="HIGH MOBILITY GROUP PROTEIN DSP1"/>
    <property type="match status" value="1"/>
</dbReference>
<feature type="compositionally biased region" description="Basic and acidic residues" evidence="2">
    <location>
        <begin position="1"/>
        <end position="10"/>
    </location>
</feature>
<evidence type="ECO:0000313" key="3">
    <source>
        <dbReference type="EMBL" id="CAB3988216.1"/>
    </source>
</evidence>
<dbReference type="Gene3D" id="1.10.30.10">
    <property type="entry name" value="High mobility group box domain"/>
    <property type="match status" value="2"/>
</dbReference>
<evidence type="ECO:0000256" key="1">
    <source>
        <dbReference type="ARBA" id="ARBA00023125"/>
    </source>
</evidence>
<feature type="compositionally biased region" description="Acidic residues" evidence="2">
    <location>
        <begin position="209"/>
        <end position="236"/>
    </location>
</feature>
<keyword evidence="4" id="KW-1185">Reference proteome</keyword>
<dbReference type="OrthoDB" id="1919336at2759"/>
<dbReference type="GO" id="GO:0006357">
    <property type="term" value="P:regulation of transcription by RNA polymerase II"/>
    <property type="evidence" value="ECO:0007669"/>
    <property type="project" value="TreeGrafter"/>
</dbReference>